<feature type="compositionally biased region" description="Low complexity" evidence="3">
    <location>
        <begin position="421"/>
        <end position="434"/>
    </location>
</feature>
<dbReference type="Gene3D" id="3.30.200.20">
    <property type="entry name" value="Phosphorylase Kinase, domain 1"/>
    <property type="match status" value="1"/>
</dbReference>
<keyword evidence="6" id="KW-1185">Reference proteome</keyword>
<dbReference type="SMART" id="SM00220">
    <property type="entry name" value="S_TKc"/>
    <property type="match status" value="1"/>
</dbReference>
<dbReference type="InterPro" id="IPR008271">
    <property type="entry name" value="Ser/Thr_kinase_AS"/>
</dbReference>
<dbReference type="AlphaFoldDB" id="A0AAW2ZJ33"/>
<evidence type="ECO:0000256" key="2">
    <source>
        <dbReference type="ARBA" id="ARBA00022840"/>
    </source>
</evidence>
<dbReference type="GO" id="GO:0005524">
    <property type="term" value="F:ATP binding"/>
    <property type="evidence" value="ECO:0007669"/>
    <property type="project" value="UniProtKB-KW"/>
</dbReference>
<reference evidence="5 6" key="1">
    <citation type="submission" date="2024-03" db="EMBL/GenBank/DDBJ databases">
        <title>The Acrasis kona genome and developmental transcriptomes reveal deep origins of eukaryotic multicellular pathways.</title>
        <authorList>
            <person name="Sheikh S."/>
            <person name="Fu C.-J."/>
            <person name="Brown M.W."/>
            <person name="Baldauf S.L."/>
        </authorList>
    </citation>
    <scope>NUCLEOTIDE SEQUENCE [LARGE SCALE GENOMIC DNA]</scope>
    <source>
        <strain evidence="5 6">ATCC MYA-3509</strain>
    </source>
</reference>
<dbReference type="Proteomes" id="UP001431209">
    <property type="component" value="Unassembled WGS sequence"/>
</dbReference>
<keyword evidence="5" id="KW-0808">Transferase</keyword>
<dbReference type="SUPFAM" id="SSF56112">
    <property type="entry name" value="Protein kinase-like (PK-like)"/>
    <property type="match status" value="1"/>
</dbReference>
<feature type="domain" description="Protein kinase" evidence="4">
    <location>
        <begin position="45"/>
        <end position="330"/>
    </location>
</feature>
<dbReference type="InterPro" id="IPR011009">
    <property type="entry name" value="Kinase-like_dom_sf"/>
</dbReference>
<feature type="compositionally biased region" description="Basic and acidic residues" evidence="3">
    <location>
        <begin position="330"/>
        <end position="339"/>
    </location>
</feature>
<name>A0AAW2ZJ33_9EUKA</name>
<feature type="compositionally biased region" description="Acidic residues" evidence="3">
    <location>
        <begin position="19"/>
        <end position="33"/>
    </location>
</feature>
<dbReference type="InterPro" id="IPR050117">
    <property type="entry name" value="MAPK"/>
</dbReference>
<dbReference type="InterPro" id="IPR000719">
    <property type="entry name" value="Prot_kinase_dom"/>
</dbReference>
<dbReference type="EMBL" id="JAOPGA020001610">
    <property type="protein sequence ID" value="KAL0489873.1"/>
    <property type="molecule type" value="Genomic_DNA"/>
</dbReference>
<dbReference type="FunFam" id="1.10.510.10:FF:000773">
    <property type="entry name" value="MOK protein kinase"/>
    <property type="match status" value="1"/>
</dbReference>
<keyword evidence="5" id="KW-0418">Kinase</keyword>
<evidence type="ECO:0000313" key="5">
    <source>
        <dbReference type="EMBL" id="KAL0489873.1"/>
    </source>
</evidence>
<sequence length="490" mass="55718">MSESSNKAFDDEDNKLILDSEEEVINDSEEDRNEEGFGNMQFLSYNIIGKKGEGTFSQVLKAQSTKTGKFVAIKCMKSVFESIEQVNRLREIQALRRLSPHPNIIKLLEVLYDQGTGNLALVFELMDMNIYELIGARKTYLPEDKIQNYMYQLIRSMDHMHKNGIFHRDIKPENILLLNDGNQLKLADFGSCRGIYSKQPFTEYISTRWYRAPECLLTDGYYNMKMDMWGVGCVFFEIVTLYPLFPGKNELDQIHKIHNIMGTPPPELLAKFRKHGSSHINFNFPKKNGTGLPKLLQSVSPECLDLMQKLLTYNPDDRITAAQAMKHPYFKDVREQEKRQRAKMRSISKLVDDTSPNASIDVSLPTIKNNKTISRNGKKKKVDDSRASSSMSNHDTDPSRRDDDAASNVSVSLPSVYKMDSNSSKNLSSSISSNTTGALNPTLKIKKSKHETSQQESPHGKNFANNHFKYPSINNSNNSYTIAKRVVPTK</sequence>
<keyword evidence="1" id="KW-0547">Nucleotide-binding</keyword>
<evidence type="ECO:0000313" key="6">
    <source>
        <dbReference type="Proteomes" id="UP001431209"/>
    </source>
</evidence>
<dbReference type="PROSITE" id="PS00108">
    <property type="entry name" value="PROTEIN_KINASE_ST"/>
    <property type="match status" value="1"/>
</dbReference>
<protein>
    <submittedName>
        <fullName evidence="5">MAPK/MAK/MRK overlapping kinase</fullName>
    </submittedName>
</protein>
<keyword evidence="2" id="KW-0067">ATP-binding</keyword>
<comment type="caution">
    <text evidence="5">The sequence shown here is derived from an EMBL/GenBank/DDBJ whole genome shotgun (WGS) entry which is preliminary data.</text>
</comment>
<dbReference type="FunFam" id="3.30.200.20:FF:000271">
    <property type="entry name" value="MAPK/MAK/MRK overlapping kinase"/>
    <property type="match status" value="1"/>
</dbReference>
<feature type="region of interest" description="Disordered" evidence="3">
    <location>
        <begin position="330"/>
        <end position="477"/>
    </location>
</feature>
<dbReference type="Gene3D" id="1.10.510.10">
    <property type="entry name" value="Transferase(Phosphotransferase) domain 1"/>
    <property type="match status" value="1"/>
</dbReference>
<dbReference type="PROSITE" id="PS50011">
    <property type="entry name" value="PROTEIN_KINASE_DOM"/>
    <property type="match status" value="1"/>
</dbReference>
<organism evidence="5 6">
    <name type="scientific">Acrasis kona</name>
    <dbReference type="NCBI Taxonomy" id="1008807"/>
    <lineage>
        <taxon>Eukaryota</taxon>
        <taxon>Discoba</taxon>
        <taxon>Heterolobosea</taxon>
        <taxon>Tetramitia</taxon>
        <taxon>Eutetramitia</taxon>
        <taxon>Acrasidae</taxon>
        <taxon>Acrasis</taxon>
    </lineage>
</organism>
<feature type="compositionally biased region" description="Polar residues" evidence="3">
    <location>
        <begin position="354"/>
        <end position="375"/>
    </location>
</feature>
<dbReference type="PANTHER" id="PTHR24055">
    <property type="entry name" value="MITOGEN-ACTIVATED PROTEIN KINASE"/>
    <property type="match status" value="1"/>
</dbReference>
<dbReference type="GO" id="GO:0004672">
    <property type="term" value="F:protein kinase activity"/>
    <property type="evidence" value="ECO:0007669"/>
    <property type="project" value="InterPro"/>
</dbReference>
<evidence type="ECO:0000256" key="3">
    <source>
        <dbReference type="SAM" id="MobiDB-lite"/>
    </source>
</evidence>
<dbReference type="Pfam" id="PF00069">
    <property type="entry name" value="Pkinase"/>
    <property type="match status" value="1"/>
</dbReference>
<feature type="region of interest" description="Disordered" evidence="3">
    <location>
        <begin position="1"/>
        <end position="33"/>
    </location>
</feature>
<evidence type="ECO:0000259" key="4">
    <source>
        <dbReference type="PROSITE" id="PS50011"/>
    </source>
</evidence>
<evidence type="ECO:0000256" key="1">
    <source>
        <dbReference type="ARBA" id="ARBA00022741"/>
    </source>
</evidence>
<gene>
    <name evidence="5" type="ORF">AKO1_009331</name>
</gene>
<feature type="compositionally biased region" description="Basic and acidic residues" evidence="3">
    <location>
        <begin position="394"/>
        <end position="404"/>
    </location>
</feature>
<dbReference type="CDD" id="cd07831">
    <property type="entry name" value="STKc_MOK"/>
    <property type="match status" value="1"/>
</dbReference>
<proteinExistence type="predicted"/>
<accession>A0AAW2ZJ33</accession>